<dbReference type="GO" id="GO:0032259">
    <property type="term" value="P:methylation"/>
    <property type="evidence" value="ECO:0007669"/>
    <property type="project" value="UniProtKB-KW"/>
</dbReference>
<dbReference type="InterPro" id="IPR029063">
    <property type="entry name" value="SAM-dependent_MTases_sf"/>
</dbReference>
<reference evidence="1" key="2">
    <citation type="journal article" date="2014" name="ISME J.">
        <title>Microbial stratification in low pH oxic and suboxic macroscopic growths along an acid mine drainage.</title>
        <authorList>
            <person name="Mendez-Garcia C."/>
            <person name="Mesa V."/>
            <person name="Sprenger R.R."/>
            <person name="Richter M."/>
            <person name="Diez M.S."/>
            <person name="Solano J."/>
            <person name="Bargiela R."/>
            <person name="Golyshina O.V."/>
            <person name="Manteca A."/>
            <person name="Ramos J.L."/>
            <person name="Gallego J.R."/>
            <person name="Llorente I."/>
            <person name="Martins Dos Santos V.A."/>
            <person name="Jensen O.N."/>
            <person name="Pelaez A.I."/>
            <person name="Sanchez J."/>
            <person name="Ferrer M."/>
        </authorList>
    </citation>
    <scope>NUCLEOTIDE SEQUENCE</scope>
</reference>
<sequence>MLVYAKAKTSVSIQMLGRSEQQDAAYRNLDDDPRGPWKASDLTRAEHRDRDFYAITTPSGREVFPATGRSWSRPPDEIERLRQDNRLWFGKDGSSIPSLKRFLSEVQDGVVPQTIWFRDEVGDNQEAKQVLKQIFGDSPFATPKPVQLIERILAIG</sequence>
<dbReference type="EMBL" id="AUZZ01000767">
    <property type="protein sequence ID" value="EQD66764.1"/>
    <property type="molecule type" value="Genomic_DNA"/>
</dbReference>
<keyword evidence="1" id="KW-0808">Transferase</keyword>
<accession>T1CJ48</accession>
<reference evidence="1" key="1">
    <citation type="submission" date="2013-08" db="EMBL/GenBank/DDBJ databases">
        <authorList>
            <person name="Mendez C."/>
            <person name="Richter M."/>
            <person name="Ferrer M."/>
            <person name="Sanchez J."/>
        </authorList>
    </citation>
    <scope>NUCLEOTIDE SEQUENCE</scope>
</reference>
<name>T1CJ48_9ZZZZ</name>
<dbReference type="SUPFAM" id="SSF53335">
    <property type="entry name" value="S-adenosyl-L-methionine-dependent methyltransferases"/>
    <property type="match status" value="1"/>
</dbReference>
<feature type="non-terminal residue" evidence="1">
    <location>
        <position position="156"/>
    </location>
</feature>
<protein>
    <submittedName>
        <fullName evidence="1">DNA methylase N-4/N-6 domain protein</fullName>
    </submittedName>
</protein>
<evidence type="ECO:0000313" key="1">
    <source>
        <dbReference type="EMBL" id="EQD66764.1"/>
    </source>
</evidence>
<proteinExistence type="predicted"/>
<organism evidence="1">
    <name type="scientific">mine drainage metagenome</name>
    <dbReference type="NCBI Taxonomy" id="410659"/>
    <lineage>
        <taxon>unclassified sequences</taxon>
        <taxon>metagenomes</taxon>
        <taxon>ecological metagenomes</taxon>
    </lineage>
</organism>
<dbReference type="GO" id="GO:0008168">
    <property type="term" value="F:methyltransferase activity"/>
    <property type="evidence" value="ECO:0007669"/>
    <property type="project" value="UniProtKB-KW"/>
</dbReference>
<comment type="caution">
    <text evidence="1">The sequence shown here is derived from an EMBL/GenBank/DDBJ whole genome shotgun (WGS) entry which is preliminary data.</text>
</comment>
<gene>
    <name evidence="1" type="ORF">B2A_01007</name>
</gene>
<keyword evidence="1" id="KW-0489">Methyltransferase</keyword>
<dbReference type="AlphaFoldDB" id="T1CJ48"/>